<proteinExistence type="inferred from homology"/>
<name>A0AA39T927_9AGAR</name>
<dbReference type="AlphaFoldDB" id="A0AA39T927"/>
<dbReference type="SUPFAM" id="SSF55729">
    <property type="entry name" value="Acyl-CoA N-acyltransferases (Nat)"/>
    <property type="match status" value="1"/>
</dbReference>
<dbReference type="GO" id="GO:0008080">
    <property type="term" value="F:N-acetyltransferase activity"/>
    <property type="evidence" value="ECO:0007669"/>
    <property type="project" value="InterPro"/>
</dbReference>
<sequence>MKANESTVLIGRKAVLVPYDEGHVAKYHSWMENDELRSLTASERLTLEEEFDMQRKWREDDDKLTFIILARHERDLLLDDKKDVMPSDPRILSLPMAGDVNIFLNGAPEDEDEFTAEVEIMIAEPDYRRGGLALEALQLMLQYATANKFLTERSSVPTVFPTSSLLPILPSSLVARIGDTNLPSIRLFEKLGFVITKRIEVFSEVEMKLGCHETPARN</sequence>
<evidence type="ECO:0000313" key="5">
    <source>
        <dbReference type="EMBL" id="KAK0472781.1"/>
    </source>
</evidence>
<organism evidence="5 6">
    <name type="scientific">Armillaria novae-zelandiae</name>
    <dbReference type="NCBI Taxonomy" id="153914"/>
    <lineage>
        <taxon>Eukaryota</taxon>
        <taxon>Fungi</taxon>
        <taxon>Dikarya</taxon>
        <taxon>Basidiomycota</taxon>
        <taxon>Agaricomycotina</taxon>
        <taxon>Agaricomycetes</taxon>
        <taxon>Agaricomycetidae</taxon>
        <taxon>Agaricales</taxon>
        <taxon>Marasmiineae</taxon>
        <taxon>Physalacriaceae</taxon>
        <taxon>Armillaria</taxon>
    </lineage>
</organism>
<evidence type="ECO:0000256" key="3">
    <source>
        <dbReference type="ARBA" id="ARBA00023315"/>
    </source>
</evidence>
<gene>
    <name evidence="5" type="ORF">IW261DRAFT_732370</name>
</gene>
<evidence type="ECO:0000256" key="2">
    <source>
        <dbReference type="ARBA" id="ARBA00022679"/>
    </source>
</evidence>
<accession>A0AA39T927</accession>
<keyword evidence="3" id="KW-0012">Acyltransferase</keyword>
<dbReference type="Pfam" id="PF13302">
    <property type="entry name" value="Acetyltransf_3"/>
    <property type="match status" value="1"/>
</dbReference>
<evidence type="ECO:0000313" key="6">
    <source>
        <dbReference type="Proteomes" id="UP001175227"/>
    </source>
</evidence>
<dbReference type="Proteomes" id="UP001175227">
    <property type="component" value="Unassembled WGS sequence"/>
</dbReference>
<dbReference type="PANTHER" id="PTHR13256">
    <property type="entry name" value="N-ACETYLTRANSFERASE 9"/>
    <property type="match status" value="1"/>
</dbReference>
<comment type="similarity">
    <text evidence="1">Belongs to the acetyltransferase family. GNAT subfamily.</text>
</comment>
<evidence type="ECO:0000256" key="1">
    <source>
        <dbReference type="ARBA" id="ARBA00009342"/>
    </source>
</evidence>
<keyword evidence="2" id="KW-0808">Transferase</keyword>
<feature type="domain" description="N-acetyltransferase" evidence="4">
    <location>
        <begin position="34"/>
        <end position="212"/>
    </location>
</feature>
<dbReference type="InterPro" id="IPR000182">
    <property type="entry name" value="GNAT_dom"/>
</dbReference>
<dbReference type="EMBL" id="JAUEPR010000038">
    <property type="protein sequence ID" value="KAK0472781.1"/>
    <property type="molecule type" value="Genomic_DNA"/>
</dbReference>
<keyword evidence="6" id="KW-1185">Reference proteome</keyword>
<evidence type="ECO:0000259" key="4">
    <source>
        <dbReference type="PROSITE" id="PS51186"/>
    </source>
</evidence>
<dbReference type="Gene3D" id="3.40.630.30">
    <property type="match status" value="1"/>
</dbReference>
<dbReference type="InterPro" id="IPR016181">
    <property type="entry name" value="Acyl_CoA_acyltransferase"/>
</dbReference>
<reference evidence="5" key="1">
    <citation type="submission" date="2023-06" db="EMBL/GenBank/DDBJ databases">
        <authorList>
            <consortium name="Lawrence Berkeley National Laboratory"/>
            <person name="Ahrendt S."/>
            <person name="Sahu N."/>
            <person name="Indic B."/>
            <person name="Wong-Bajracharya J."/>
            <person name="Merenyi Z."/>
            <person name="Ke H.-M."/>
            <person name="Monk M."/>
            <person name="Kocsube S."/>
            <person name="Drula E."/>
            <person name="Lipzen A."/>
            <person name="Balint B."/>
            <person name="Henrissat B."/>
            <person name="Andreopoulos B."/>
            <person name="Martin F.M."/>
            <person name="Harder C.B."/>
            <person name="Rigling D."/>
            <person name="Ford K.L."/>
            <person name="Foster G.D."/>
            <person name="Pangilinan J."/>
            <person name="Papanicolaou A."/>
            <person name="Barry K."/>
            <person name="LaButti K."/>
            <person name="Viragh M."/>
            <person name="Koriabine M."/>
            <person name="Yan M."/>
            <person name="Riley R."/>
            <person name="Champramary S."/>
            <person name="Plett K.L."/>
            <person name="Tsai I.J."/>
            <person name="Slot J."/>
            <person name="Sipos G."/>
            <person name="Plett J."/>
            <person name="Nagy L.G."/>
            <person name="Grigoriev I.V."/>
        </authorList>
    </citation>
    <scope>NUCLEOTIDE SEQUENCE</scope>
    <source>
        <strain evidence="5">ICMP 16352</strain>
    </source>
</reference>
<protein>
    <submittedName>
        <fullName evidence="5">Acyl-CoA N-acyltransferase</fullName>
    </submittedName>
</protein>
<dbReference type="PROSITE" id="PS51186">
    <property type="entry name" value="GNAT"/>
    <property type="match status" value="1"/>
</dbReference>
<dbReference type="PANTHER" id="PTHR13256:SF16">
    <property type="entry name" value="ALPHA_BETA-TUBULIN-N-ACETYLTRANSFERASE 9"/>
    <property type="match status" value="1"/>
</dbReference>
<comment type="caution">
    <text evidence="5">The sequence shown here is derived from an EMBL/GenBank/DDBJ whole genome shotgun (WGS) entry which is preliminary data.</text>
</comment>
<dbReference type="InterPro" id="IPR039135">
    <property type="entry name" value="NAT9-like"/>
</dbReference>